<dbReference type="InterPro" id="IPR002110">
    <property type="entry name" value="Ankyrin_rpt"/>
</dbReference>
<keyword evidence="2" id="KW-1185">Reference proteome</keyword>
<proteinExistence type="predicted"/>
<accession>A0A369JSP0</accession>
<protein>
    <recommendedName>
        <fullName evidence="3">Ankyrin</fullName>
    </recommendedName>
</protein>
<dbReference type="OrthoDB" id="2980193at2759"/>
<name>A0A369JSP0_HYPMA</name>
<dbReference type="SMART" id="SM00248">
    <property type="entry name" value="ANK"/>
    <property type="match status" value="2"/>
</dbReference>
<dbReference type="Gene3D" id="1.25.40.20">
    <property type="entry name" value="Ankyrin repeat-containing domain"/>
    <property type="match status" value="1"/>
</dbReference>
<dbReference type="Proteomes" id="UP000076154">
    <property type="component" value="Unassembled WGS sequence"/>
</dbReference>
<organism evidence="1 2">
    <name type="scientific">Hypsizygus marmoreus</name>
    <name type="common">White beech mushroom</name>
    <name type="synonym">Agaricus marmoreus</name>
    <dbReference type="NCBI Taxonomy" id="39966"/>
    <lineage>
        <taxon>Eukaryota</taxon>
        <taxon>Fungi</taxon>
        <taxon>Dikarya</taxon>
        <taxon>Basidiomycota</taxon>
        <taxon>Agaricomycotina</taxon>
        <taxon>Agaricomycetes</taxon>
        <taxon>Agaricomycetidae</taxon>
        <taxon>Agaricales</taxon>
        <taxon>Tricholomatineae</taxon>
        <taxon>Lyophyllaceae</taxon>
        <taxon>Hypsizygus</taxon>
    </lineage>
</organism>
<comment type="caution">
    <text evidence="1">The sequence shown here is derived from an EMBL/GenBank/DDBJ whole genome shotgun (WGS) entry which is preliminary data.</text>
</comment>
<evidence type="ECO:0000313" key="1">
    <source>
        <dbReference type="EMBL" id="RDB25299.1"/>
    </source>
</evidence>
<evidence type="ECO:0000313" key="2">
    <source>
        <dbReference type="Proteomes" id="UP000076154"/>
    </source>
</evidence>
<sequence>MTEVYTLTEDDLEVSDDDPPCIRAARNPNPAILKAVLNEENRLLGNLPANSRPPQRNHITHNFSANTHISGAVYGVYDSPLVAAINAGLPQNIAILLNAGADPNGIQLCDLDEYSVRFIRGRDPKYNTYSFVMCPPRSKALIPVQPSIALAQTGPLTAGEIALRRGKFSRFWTEPDLPTLHFRSTPARTALEIAAGTGNIAVFDQVRAAKPDESWWLLDPTPTQLPDPLTHSSLCVSSPIHEAIISGKNEMLQHLLSLGFSPNIQPIAAPTRCLSPHMAAIALSTTPNLEAYSILSRDPRIDLAVRTPVFSIHVLHFATALLDSPLLERLSSNSATPLGAARTTALGHTLLHVASLPLIDVDINLFSWKIYESIHDVRTLDAGRWTPVNLVRRNPANRGILYSAADERPLPCTPIQEYEVDQKKQETMILWLLDSGTQDLGATDMYGNTALHYLACAMRVNDDLTGKVRACDGGERIWKESRNELGYSPEDLWVDGKAAKVEQWKDFWMDG</sequence>
<dbReference type="SUPFAM" id="SSF48403">
    <property type="entry name" value="Ankyrin repeat"/>
    <property type="match status" value="1"/>
</dbReference>
<dbReference type="AlphaFoldDB" id="A0A369JSP0"/>
<dbReference type="InParanoid" id="A0A369JSP0"/>
<dbReference type="EMBL" id="LUEZ02000041">
    <property type="protein sequence ID" value="RDB25299.1"/>
    <property type="molecule type" value="Genomic_DNA"/>
</dbReference>
<dbReference type="InterPro" id="IPR036770">
    <property type="entry name" value="Ankyrin_rpt-contain_sf"/>
</dbReference>
<gene>
    <name evidence="1" type="ORF">Hypma_007465</name>
</gene>
<reference evidence="1" key="1">
    <citation type="submission" date="2018-04" db="EMBL/GenBank/DDBJ databases">
        <title>Whole genome sequencing of Hypsizygus marmoreus.</title>
        <authorList>
            <person name="Choi I.-G."/>
            <person name="Min B."/>
            <person name="Kim J.-G."/>
            <person name="Kim S."/>
            <person name="Oh Y.-L."/>
            <person name="Kong W.-S."/>
            <person name="Park H."/>
            <person name="Jeong J."/>
            <person name="Song E.-S."/>
        </authorList>
    </citation>
    <scope>NUCLEOTIDE SEQUENCE [LARGE SCALE GENOMIC DNA]</scope>
    <source>
        <strain evidence="1">51987-8</strain>
    </source>
</reference>
<evidence type="ECO:0008006" key="3">
    <source>
        <dbReference type="Google" id="ProtNLM"/>
    </source>
</evidence>
<dbReference type="STRING" id="39966.A0A369JSP0"/>